<feature type="binding site" evidence="9">
    <location>
        <position position="408"/>
    </location>
    <ligand>
        <name>substrate</name>
    </ligand>
</feature>
<dbReference type="NCBIfam" id="TIGR00120">
    <property type="entry name" value="ArgJ"/>
    <property type="match status" value="1"/>
</dbReference>
<dbReference type="EMBL" id="CCCS020000002">
    <property type="protein sequence ID" value="CDQ08752.1"/>
    <property type="molecule type" value="Genomic_DNA"/>
</dbReference>
<dbReference type="FunFam" id="3.10.20.340:FF:000001">
    <property type="entry name" value="Arginine biosynthesis bifunctional protein ArgJ, chloroplastic"/>
    <property type="match status" value="1"/>
</dbReference>
<feature type="binding site" evidence="9">
    <location>
        <position position="181"/>
    </location>
    <ligand>
        <name>substrate</name>
    </ligand>
</feature>
<feature type="binding site" evidence="9">
    <location>
        <position position="279"/>
    </location>
    <ligand>
        <name>substrate</name>
    </ligand>
</feature>
<reference evidence="11 12" key="3">
    <citation type="submission" date="2017-03" db="EMBL/GenBank/DDBJ databases">
        <authorList>
            <person name="Regsiter A."/>
            <person name="William W."/>
        </authorList>
    </citation>
    <scope>NUCLEOTIDE SEQUENCE [LARGE SCALE GENOMIC DNA]</scope>
    <source>
        <strain evidence="11">PRJEB5721</strain>
    </source>
</reference>
<feature type="site" description="Involved in the stabilization of negative charge on the oxyanion by the formation of the oxyanion hole" evidence="9">
    <location>
        <position position="118"/>
    </location>
</feature>
<dbReference type="FunFam" id="3.60.70.12:FF:000001">
    <property type="entry name" value="Arginine biosynthesis bifunctional protein ArgJ, chloroplastic"/>
    <property type="match status" value="1"/>
</dbReference>
<dbReference type="SUPFAM" id="SSF56266">
    <property type="entry name" value="DmpA/ArgJ-like"/>
    <property type="match status" value="1"/>
</dbReference>
<evidence type="ECO:0000256" key="7">
    <source>
        <dbReference type="ARBA" id="ARBA00023315"/>
    </source>
</evidence>
<keyword evidence="5 9" id="KW-0808">Transferase</keyword>
<evidence type="ECO:0000256" key="9">
    <source>
        <dbReference type="HAMAP-Rule" id="MF_01106"/>
    </source>
</evidence>
<evidence type="ECO:0000313" key="10">
    <source>
        <dbReference type="EMBL" id="CDQ08752.1"/>
    </source>
</evidence>
<evidence type="ECO:0000313" key="11">
    <source>
        <dbReference type="EMBL" id="SMH66956.1"/>
    </source>
</evidence>
<keyword evidence="9" id="KW-0511">Multifunctional enzyme</keyword>
<dbReference type="RefSeq" id="WP_035190881.1">
    <property type="nucleotide sequence ID" value="NZ_CCCS020000002.1"/>
</dbReference>
<dbReference type="Pfam" id="PF01960">
    <property type="entry name" value="ArgJ"/>
    <property type="match status" value="1"/>
</dbReference>
<feature type="binding site" evidence="9">
    <location>
        <position position="155"/>
    </location>
    <ligand>
        <name>substrate</name>
    </ligand>
</feature>
<feature type="site" description="Cleavage; by autolysis" evidence="9">
    <location>
        <begin position="191"/>
        <end position="192"/>
    </location>
</feature>
<feature type="binding site" evidence="9">
    <location>
        <position position="192"/>
    </location>
    <ligand>
        <name>substrate</name>
    </ligand>
</feature>
<keyword evidence="12" id="KW-1185">Reference proteome</keyword>
<dbReference type="GO" id="GO:0006526">
    <property type="term" value="P:L-arginine biosynthetic process"/>
    <property type="evidence" value="ECO:0007669"/>
    <property type="project" value="UniProtKB-UniRule"/>
</dbReference>
<comment type="similarity">
    <text evidence="1 9">Belongs to the ArgJ family.</text>
</comment>
<dbReference type="Gene3D" id="3.60.70.12">
    <property type="entry name" value="L-amino peptidase D-ALA esterase/amidase"/>
    <property type="match status" value="1"/>
</dbReference>
<feature type="binding site" evidence="9">
    <location>
        <position position="403"/>
    </location>
    <ligand>
        <name>substrate</name>
    </ligand>
</feature>
<comment type="pathway">
    <text evidence="9">Amino-acid biosynthesis; L-arginine biosynthesis; N(2)-acetyl-L-ornithine from L-glutamate: step 1/4.</text>
</comment>
<reference evidence="10" key="1">
    <citation type="submission" date="2014-03" db="EMBL/GenBank/DDBJ databases">
        <authorList>
            <person name="Genoscope - CEA"/>
        </authorList>
    </citation>
    <scope>NUCLEOTIDE SEQUENCE [LARGE SCALE GENOMIC DNA]</scope>
    <source>
        <strain evidence="10">CF27</strain>
    </source>
</reference>
<dbReference type="MEROPS" id="T05.001"/>
<dbReference type="NCBIfam" id="NF003802">
    <property type="entry name" value="PRK05388.1"/>
    <property type="match status" value="1"/>
</dbReference>
<evidence type="ECO:0000256" key="2">
    <source>
        <dbReference type="ARBA" id="ARBA00011475"/>
    </source>
</evidence>
<dbReference type="EC" id="2.3.1.35" evidence="9"/>
<keyword evidence="7 9" id="KW-0012">Acyltransferase</keyword>
<evidence type="ECO:0000256" key="4">
    <source>
        <dbReference type="ARBA" id="ARBA00022605"/>
    </source>
</evidence>
<keyword evidence="6 9" id="KW-0068">Autocatalytic cleavage</keyword>
<dbReference type="AlphaFoldDB" id="A0A060UJ66"/>
<name>A0A060UJ66_9PROT</name>
<comment type="pathway">
    <text evidence="9">Amino-acid biosynthesis; L-arginine biosynthesis; L-ornithine and N-acetyl-L-glutamate from L-glutamate and N(2)-acetyl-L-ornithine (cyclic): step 1/1.</text>
</comment>
<comment type="catalytic activity">
    <reaction evidence="8 9">
        <text>N(2)-acetyl-L-ornithine + L-glutamate = N-acetyl-L-glutamate + L-ornithine</text>
        <dbReference type="Rhea" id="RHEA:15349"/>
        <dbReference type="ChEBI" id="CHEBI:29985"/>
        <dbReference type="ChEBI" id="CHEBI:44337"/>
        <dbReference type="ChEBI" id="CHEBI:46911"/>
        <dbReference type="ChEBI" id="CHEBI:57805"/>
        <dbReference type="EC" id="2.3.1.35"/>
    </reaction>
</comment>
<dbReference type="InterPro" id="IPR016117">
    <property type="entry name" value="ArgJ-like_dom_sf"/>
</dbReference>
<evidence type="ECO:0000256" key="1">
    <source>
        <dbReference type="ARBA" id="ARBA00006774"/>
    </source>
</evidence>
<dbReference type="GO" id="GO:0005737">
    <property type="term" value="C:cytoplasm"/>
    <property type="evidence" value="ECO:0007669"/>
    <property type="project" value="UniProtKB-SubCell"/>
</dbReference>
<dbReference type="Gene3D" id="3.10.20.340">
    <property type="entry name" value="ArgJ beta chain, C-terminal domain"/>
    <property type="match status" value="1"/>
</dbReference>
<keyword evidence="4 9" id="KW-0028">Amino-acid biosynthesis</keyword>
<proteinExistence type="inferred from homology"/>
<comment type="function">
    <text evidence="9">Catalyzes two activities which are involved in the cyclic version of arginine biosynthesis: the synthesis of N-acetylglutamate from glutamate and acetyl-CoA as the acetyl donor, and of ornithine by transacetylation between N(2)-acetylornithine and glutamate.</text>
</comment>
<feature type="chain" id="PRO_5023316180" description="Arginine biosynthesis bifunctional protein ArgJ beta chain" evidence="9">
    <location>
        <begin position="192"/>
        <end position="408"/>
    </location>
</feature>
<dbReference type="InterPro" id="IPR002813">
    <property type="entry name" value="Arg_biosynth_ArgJ"/>
</dbReference>
<organism evidence="10">
    <name type="scientific">Acidithiobacillus ferrivorans</name>
    <dbReference type="NCBI Taxonomy" id="160808"/>
    <lineage>
        <taxon>Bacteria</taxon>
        <taxon>Pseudomonadati</taxon>
        <taxon>Pseudomonadota</taxon>
        <taxon>Acidithiobacillia</taxon>
        <taxon>Acidithiobacillales</taxon>
        <taxon>Acidithiobacillaceae</taxon>
        <taxon>Acidithiobacillus</taxon>
    </lineage>
</organism>
<reference evidence="10" key="2">
    <citation type="submission" date="2014-07" db="EMBL/GenBank/DDBJ databases">
        <title>Initial genome analysis of the psychrotolerant acidophile Acidithiobacillus ferrivorans CF27: insights into iron and sulfur oxidation pathways and into biofilm formation.</title>
        <authorList>
            <person name="Talla E."/>
            <person name="Hedrich S."/>
            <person name="Mangenot S."/>
            <person name="Ji B."/>
            <person name="Johnson D.B."/>
            <person name="Barbe V."/>
            <person name="Bonnefoy V."/>
        </authorList>
    </citation>
    <scope>NUCLEOTIDE SEQUENCE [LARGE SCALE GENOMIC DNA]</scope>
    <source>
        <strain evidence="10">CF27</strain>
    </source>
</reference>
<comment type="subcellular location">
    <subcellularLocation>
        <location evidence="9">Cytoplasm</location>
    </subcellularLocation>
</comment>
<dbReference type="InterPro" id="IPR042195">
    <property type="entry name" value="ArgJ_beta_C"/>
</dbReference>
<dbReference type="GO" id="GO:0004358">
    <property type="term" value="F:L-glutamate N-acetyltransferase activity, acting on acetyl-L-ornithine as donor"/>
    <property type="evidence" value="ECO:0007669"/>
    <property type="project" value="UniProtKB-UniRule"/>
</dbReference>
<feature type="active site" description="Nucleophile" evidence="9">
    <location>
        <position position="192"/>
    </location>
</feature>
<dbReference type="PANTHER" id="PTHR23100:SF0">
    <property type="entry name" value="ARGININE BIOSYNTHESIS BIFUNCTIONAL PROTEIN ARGJ, MITOCHONDRIAL"/>
    <property type="match status" value="1"/>
</dbReference>
<feature type="chain" id="PRO_5023316181" description="Arginine biosynthesis bifunctional protein ArgJ alpha chain" evidence="9">
    <location>
        <begin position="1"/>
        <end position="191"/>
    </location>
</feature>
<evidence type="ECO:0000256" key="3">
    <source>
        <dbReference type="ARBA" id="ARBA00022571"/>
    </source>
</evidence>
<feature type="site" description="Involved in the stabilization of negative charge on the oxyanion by the formation of the oxyanion hole" evidence="9">
    <location>
        <position position="117"/>
    </location>
</feature>
<keyword evidence="9" id="KW-0963">Cytoplasm</keyword>
<evidence type="ECO:0000313" key="12">
    <source>
        <dbReference type="Proteomes" id="UP000193925"/>
    </source>
</evidence>
<accession>A0A060UJ66</accession>
<evidence type="ECO:0000256" key="5">
    <source>
        <dbReference type="ARBA" id="ARBA00022679"/>
    </source>
</evidence>
<gene>
    <name evidence="9 10" type="primary">argJ</name>
    <name evidence="10" type="ORF">AFERRI_100187</name>
    <name evidence="11" type="ORF">AFERRI_50157</name>
</gene>
<dbReference type="EMBL" id="LT841305">
    <property type="protein sequence ID" value="SMH66956.1"/>
    <property type="molecule type" value="Genomic_DNA"/>
</dbReference>
<keyword evidence="3 9" id="KW-0055">Arginine biosynthesis</keyword>
<sequence>MAVGLHPPRNILPIAGVRLSVAAAGIRYANRADLTLIHLAEGSQVAGVFTRNRFCAAPVLVAQRHLADGAGVRALVINTGNANAGTGAAGLQAAEASCRVVAGQLGCAQEAVLPFSTGVIGEPVALAEKIAGVLPSCIETLAENHWELAAAAIMTTDTIAKACSRQLEMDGVTITVTGIAKGSGMIRPDMATMLAYIATDAPLHGVALQQCLQEAMEQSFNRITVDGDTSTNDACILMATGQAALPPISLATDPRYGRLRDAITAVAQWLAQAVVRDGEGATKFIPIHILGGRDAAECLQVAYRMAHSPLIKTAFFASDPNWGRLLAAIGSAGVDDLEVDGVQVWLGDTRIVRDGARDPDYSEAAGQAVMAQEEIPVRVDLGRGAAEAQIWTCDLSYDYVRINADYRS</sequence>
<dbReference type="HAMAP" id="MF_01106">
    <property type="entry name" value="ArgJ"/>
    <property type="match status" value="1"/>
</dbReference>
<dbReference type="PANTHER" id="PTHR23100">
    <property type="entry name" value="ARGININE BIOSYNTHESIS BIFUNCTIONAL PROTEIN ARGJ"/>
    <property type="match status" value="1"/>
</dbReference>
<dbReference type="CDD" id="cd02152">
    <property type="entry name" value="OAT"/>
    <property type="match status" value="1"/>
</dbReference>
<dbReference type="Proteomes" id="UP000193925">
    <property type="component" value="Chromosome AFERRI"/>
</dbReference>
<dbReference type="GO" id="GO:0004042">
    <property type="term" value="F:L-glutamate N-acetyltransferase activity"/>
    <property type="evidence" value="ECO:0007669"/>
    <property type="project" value="UniProtKB-UniRule"/>
</dbReference>
<dbReference type="EC" id="2.3.1.1" evidence="9"/>
<evidence type="ECO:0000256" key="8">
    <source>
        <dbReference type="ARBA" id="ARBA00049439"/>
    </source>
</evidence>
<dbReference type="GO" id="GO:0006592">
    <property type="term" value="P:ornithine biosynthetic process"/>
    <property type="evidence" value="ECO:0007669"/>
    <property type="project" value="TreeGrafter"/>
</dbReference>
<dbReference type="UniPathway" id="UPA00068">
    <property type="reaction ID" value="UER00106"/>
</dbReference>
<comment type="subunit">
    <text evidence="2 9">Heterotetramer of two alpha and two beta chains.</text>
</comment>
<comment type="catalytic activity">
    <reaction evidence="9">
        <text>L-glutamate + acetyl-CoA = N-acetyl-L-glutamate + CoA + H(+)</text>
        <dbReference type="Rhea" id="RHEA:24292"/>
        <dbReference type="ChEBI" id="CHEBI:15378"/>
        <dbReference type="ChEBI" id="CHEBI:29985"/>
        <dbReference type="ChEBI" id="CHEBI:44337"/>
        <dbReference type="ChEBI" id="CHEBI:57287"/>
        <dbReference type="ChEBI" id="CHEBI:57288"/>
        <dbReference type="EC" id="2.3.1.1"/>
    </reaction>
</comment>
<protein>
    <recommendedName>
        <fullName evidence="9">Arginine biosynthesis bifunctional protein ArgJ</fullName>
    </recommendedName>
    <domain>
        <recommendedName>
            <fullName evidence="9">Glutamate N-acetyltransferase</fullName>
            <ecNumber evidence="9">2.3.1.35</ecNumber>
        </recommendedName>
        <alternativeName>
            <fullName evidence="9">Ornithine acetyltransferase</fullName>
            <shortName evidence="9">OATase</shortName>
        </alternativeName>
        <alternativeName>
            <fullName evidence="9">Ornithine transacetylase</fullName>
        </alternativeName>
    </domain>
    <domain>
        <recommendedName>
            <fullName evidence="9">Amino-acid acetyltransferase</fullName>
            <ecNumber evidence="9">2.3.1.1</ecNumber>
        </recommendedName>
        <alternativeName>
            <fullName evidence="9">N-acetylglutamate synthase</fullName>
            <shortName evidence="9">AGSase</shortName>
        </alternativeName>
    </domain>
    <component>
        <recommendedName>
            <fullName evidence="9">Arginine biosynthesis bifunctional protein ArgJ alpha chain</fullName>
        </recommendedName>
    </component>
    <component>
        <recommendedName>
            <fullName evidence="9">Arginine biosynthesis bifunctional protein ArgJ beta chain</fullName>
        </recommendedName>
    </component>
</protein>
<evidence type="ECO:0000256" key="6">
    <source>
        <dbReference type="ARBA" id="ARBA00022813"/>
    </source>
</evidence>